<dbReference type="Pfam" id="PF00496">
    <property type="entry name" value="SBP_bac_5"/>
    <property type="match status" value="1"/>
</dbReference>
<dbReference type="Gene3D" id="3.40.190.10">
    <property type="entry name" value="Periplasmic binding protein-like II"/>
    <property type="match status" value="1"/>
</dbReference>
<dbReference type="GO" id="GO:0030288">
    <property type="term" value="C:outer membrane-bounded periplasmic space"/>
    <property type="evidence" value="ECO:0007669"/>
    <property type="project" value="UniProtKB-ARBA"/>
</dbReference>
<evidence type="ECO:0000256" key="3">
    <source>
        <dbReference type="ARBA" id="ARBA00022729"/>
    </source>
</evidence>
<dbReference type="EMBL" id="AP021876">
    <property type="protein sequence ID" value="BBO83607.1"/>
    <property type="molecule type" value="Genomic_DNA"/>
</dbReference>
<dbReference type="GO" id="GO:0015833">
    <property type="term" value="P:peptide transport"/>
    <property type="evidence" value="ECO:0007669"/>
    <property type="project" value="TreeGrafter"/>
</dbReference>
<evidence type="ECO:0000256" key="2">
    <source>
        <dbReference type="ARBA" id="ARBA00022448"/>
    </source>
</evidence>
<dbReference type="PIRSF" id="PIRSF002741">
    <property type="entry name" value="MppA"/>
    <property type="match status" value="1"/>
</dbReference>
<dbReference type="RefSeq" id="WP_173179664.1">
    <property type="nucleotide sequence ID" value="NZ_AP021876.1"/>
</dbReference>
<reference evidence="5 6" key="1">
    <citation type="submission" date="2019-11" db="EMBL/GenBank/DDBJ databases">
        <title>Comparative genomics of hydrocarbon-degrading Desulfosarcina strains.</title>
        <authorList>
            <person name="Watanabe M."/>
            <person name="Kojima H."/>
            <person name="Fukui M."/>
        </authorList>
    </citation>
    <scope>NUCLEOTIDE SEQUENCE [LARGE SCALE GENOMIC DNA]</scope>
    <source>
        <strain evidence="5 6">28bB2T</strain>
    </source>
</reference>
<dbReference type="CDD" id="cd00995">
    <property type="entry name" value="PBP2_NikA_DppA_OppA_like"/>
    <property type="match status" value="1"/>
</dbReference>
<evidence type="ECO:0000313" key="5">
    <source>
        <dbReference type="EMBL" id="BBO83607.1"/>
    </source>
</evidence>
<sequence length="523" mass="60120">MKPRMIIIAFMAFLFCSCNDPSPTKDAKRSGAQENTLRYDVNAPFGTLDPTVVNFSGSNNVFPLLYSYLFVPERNGTLQPDLAIQWDFDSESLAWTIVLREDAMFHNGRKITTKDVKYSIESKIENVFPEHEATIDRISCLSDTKLRVHLKRPVPFFLQTIWSIEICPSPEGEDVDFYYHPIGSGPFIFKSRKGEQSIILEANSQYYAGRPSLDRIIFFYQPDREKSWTRLLRGETDIASEIVPKTYDMIKQYKNRFYFDRYIIEYCTLLLYNTVDPLFSDPRVRMALSHAIDRHYIVREILQGYGVVASGSLGVQSPYHNPKVKPVAFDPQKAVALLKSAGWSPDKDGRLVFSDGSPFDFTLLVFRESQIEKTVARYIQLCLDEIGIRMQVKPVPFDDLKRAYYRNTDFQAVMTELQTGELYPHLLLRYWSSSSSGCSFSGCFQDTEVTRMLTDAFQTENPERRRSLLREFDSRLASLQPGTFLFQKMAIDVMSRRFDLPVPFSLSNQGTHALKHASLVADE</sequence>
<protein>
    <submittedName>
        <fullName evidence="5">Peptide ABC transporter substrate-binding protein</fullName>
    </submittedName>
</protein>
<dbReference type="InterPro" id="IPR039424">
    <property type="entry name" value="SBP_5"/>
</dbReference>
<dbReference type="AlphaFoldDB" id="A0A5K7ZTR3"/>
<evidence type="ECO:0000256" key="1">
    <source>
        <dbReference type="ARBA" id="ARBA00005695"/>
    </source>
</evidence>
<feature type="domain" description="Solute-binding protein family 5" evidence="4">
    <location>
        <begin position="78"/>
        <end position="435"/>
    </location>
</feature>
<comment type="similarity">
    <text evidence="1">Belongs to the bacterial solute-binding protein 5 family.</text>
</comment>
<keyword evidence="3" id="KW-0732">Signal</keyword>
<evidence type="ECO:0000259" key="4">
    <source>
        <dbReference type="Pfam" id="PF00496"/>
    </source>
</evidence>
<organism evidence="5 6">
    <name type="scientific">Desulfosarcina ovata subsp. sediminis</name>
    <dbReference type="NCBI Taxonomy" id="885957"/>
    <lineage>
        <taxon>Bacteria</taxon>
        <taxon>Pseudomonadati</taxon>
        <taxon>Thermodesulfobacteriota</taxon>
        <taxon>Desulfobacteria</taxon>
        <taxon>Desulfobacterales</taxon>
        <taxon>Desulfosarcinaceae</taxon>
        <taxon>Desulfosarcina</taxon>
    </lineage>
</organism>
<dbReference type="SUPFAM" id="SSF53850">
    <property type="entry name" value="Periplasmic binding protein-like II"/>
    <property type="match status" value="1"/>
</dbReference>
<dbReference type="PROSITE" id="PS51257">
    <property type="entry name" value="PROKAR_LIPOPROTEIN"/>
    <property type="match status" value="1"/>
</dbReference>
<gene>
    <name evidence="5" type="primary">oppA</name>
    <name evidence="5" type="ORF">DSCO28_41730</name>
</gene>
<dbReference type="Proteomes" id="UP000425960">
    <property type="component" value="Chromosome"/>
</dbReference>
<name>A0A5K7ZTR3_9BACT</name>
<evidence type="ECO:0000313" key="6">
    <source>
        <dbReference type="Proteomes" id="UP000425960"/>
    </source>
</evidence>
<keyword evidence="2" id="KW-0813">Transport</keyword>
<dbReference type="Gene3D" id="3.10.105.10">
    <property type="entry name" value="Dipeptide-binding Protein, Domain 3"/>
    <property type="match status" value="1"/>
</dbReference>
<dbReference type="KEGG" id="dov:DSCO28_41730"/>
<dbReference type="PANTHER" id="PTHR30290:SF9">
    <property type="entry name" value="OLIGOPEPTIDE-BINDING PROTEIN APPA"/>
    <property type="match status" value="1"/>
</dbReference>
<dbReference type="InterPro" id="IPR030678">
    <property type="entry name" value="Peptide/Ni-bd"/>
</dbReference>
<dbReference type="GO" id="GO:0043190">
    <property type="term" value="C:ATP-binding cassette (ABC) transporter complex"/>
    <property type="evidence" value="ECO:0007669"/>
    <property type="project" value="InterPro"/>
</dbReference>
<dbReference type="InterPro" id="IPR000914">
    <property type="entry name" value="SBP_5_dom"/>
</dbReference>
<dbReference type="PANTHER" id="PTHR30290">
    <property type="entry name" value="PERIPLASMIC BINDING COMPONENT OF ABC TRANSPORTER"/>
    <property type="match status" value="1"/>
</dbReference>
<dbReference type="GO" id="GO:1904680">
    <property type="term" value="F:peptide transmembrane transporter activity"/>
    <property type="evidence" value="ECO:0007669"/>
    <property type="project" value="TreeGrafter"/>
</dbReference>
<accession>A0A5K7ZTR3</accession>
<proteinExistence type="inferred from homology"/>